<dbReference type="Proteomes" id="UP000231501">
    <property type="component" value="Unassembled WGS sequence"/>
</dbReference>
<dbReference type="AlphaFoldDB" id="A0A2G9C951"/>
<dbReference type="EMBL" id="PEOG01000028">
    <property type="protein sequence ID" value="PIM52958.1"/>
    <property type="molecule type" value="Genomic_DNA"/>
</dbReference>
<dbReference type="RefSeq" id="WP_099861884.1">
    <property type="nucleotide sequence ID" value="NZ_PEOG01000028.1"/>
</dbReference>
<accession>A0A2G9C951</accession>
<evidence type="ECO:0000313" key="1">
    <source>
        <dbReference type="EMBL" id="PIM52958.1"/>
    </source>
</evidence>
<sequence length="127" mass="14310">MSTLFHDDEVGIEANPDLMHVRIDGGRLWLSEDAREDIEVCAGFCPDTDSPMQMLNFLRAACVRLQHVDMDGEDAEHAFMSFCVLKGLEHAIETHWQGADSVGEFRPERLLMAFTTPVSPYSSLMLH</sequence>
<dbReference type="OrthoDB" id="9151925at2"/>
<evidence type="ECO:0000313" key="2">
    <source>
        <dbReference type="Proteomes" id="UP000231501"/>
    </source>
</evidence>
<comment type="caution">
    <text evidence="1">The sequence shown here is derived from an EMBL/GenBank/DDBJ whole genome shotgun (WGS) entry which is preliminary data.</text>
</comment>
<organism evidence="1 2">
    <name type="scientific">Roseateles chitinivorans</name>
    <dbReference type="NCBI Taxonomy" id="2917965"/>
    <lineage>
        <taxon>Bacteria</taxon>
        <taxon>Pseudomonadati</taxon>
        <taxon>Pseudomonadota</taxon>
        <taxon>Betaproteobacteria</taxon>
        <taxon>Burkholderiales</taxon>
        <taxon>Sphaerotilaceae</taxon>
        <taxon>Roseateles</taxon>
    </lineage>
</organism>
<keyword evidence="2" id="KW-1185">Reference proteome</keyword>
<proteinExistence type="predicted"/>
<gene>
    <name evidence="1" type="ORF">CS062_12080</name>
</gene>
<protein>
    <submittedName>
        <fullName evidence="1">Uncharacterized protein</fullName>
    </submittedName>
</protein>
<name>A0A2G9C951_9BURK</name>
<reference evidence="1 2" key="1">
    <citation type="submission" date="2017-11" db="EMBL/GenBank/DDBJ databases">
        <title>Draft genome sequence of Mitsuaria sp. HWN-4.</title>
        <authorList>
            <person name="Gundlapally S.R."/>
        </authorList>
    </citation>
    <scope>NUCLEOTIDE SEQUENCE [LARGE SCALE GENOMIC DNA]</scope>
    <source>
        <strain evidence="1 2">HWN-4</strain>
    </source>
</reference>